<dbReference type="GO" id="GO:0005886">
    <property type="term" value="C:plasma membrane"/>
    <property type="evidence" value="ECO:0007669"/>
    <property type="project" value="UniProtKB-SubCell"/>
</dbReference>
<evidence type="ECO:0000256" key="5">
    <source>
        <dbReference type="ARBA" id="ARBA00022989"/>
    </source>
</evidence>
<reference evidence="9 10" key="1">
    <citation type="submission" date="2016-10" db="EMBL/GenBank/DDBJ databases">
        <authorList>
            <person name="de Groot N.N."/>
        </authorList>
    </citation>
    <scope>NUCLEOTIDE SEQUENCE [LARGE SCALE GENOMIC DNA]</scope>
    <source>
        <strain evidence="9 10">CPCC 202699</strain>
    </source>
</reference>
<dbReference type="SUPFAM" id="SSF103473">
    <property type="entry name" value="MFS general substrate transporter"/>
    <property type="match status" value="1"/>
</dbReference>
<keyword evidence="6 7" id="KW-0472">Membrane</keyword>
<dbReference type="CDD" id="cd06173">
    <property type="entry name" value="MFS_MefA_like"/>
    <property type="match status" value="1"/>
</dbReference>
<evidence type="ECO:0000256" key="2">
    <source>
        <dbReference type="ARBA" id="ARBA00022448"/>
    </source>
</evidence>
<dbReference type="PANTHER" id="PTHR23513:SF11">
    <property type="entry name" value="STAPHYLOFERRIN A TRANSPORTER"/>
    <property type="match status" value="1"/>
</dbReference>
<feature type="transmembrane region" description="Helical" evidence="7">
    <location>
        <begin position="291"/>
        <end position="309"/>
    </location>
</feature>
<evidence type="ECO:0000313" key="9">
    <source>
        <dbReference type="EMBL" id="SDX82892.1"/>
    </source>
</evidence>
<dbReference type="Pfam" id="PF05977">
    <property type="entry name" value="MFS_3"/>
    <property type="match status" value="1"/>
</dbReference>
<name>A0A1H3EVU3_9PSEU</name>
<evidence type="ECO:0000256" key="6">
    <source>
        <dbReference type="ARBA" id="ARBA00023136"/>
    </source>
</evidence>
<dbReference type="PANTHER" id="PTHR23513">
    <property type="entry name" value="INTEGRAL MEMBRANE EFFLUX PROTEIN-RELATED"/>
    <property type="match status" value="1"/>
</dbReference>
<dbReference type="PROSITE" id="PS50850">
    <property type="entry name" value="MFS"/>
    <property type="match status" value="1"/>
</dbReference>
<dbReference type="Gene3D" id="1.20.1250.20">
    <property type="entry name" value="MFS general substrate transporter like domains"/>
    <property type="match status" value="1"/>
</dbReference>
<feature type="transmembrane region" description="Helical" evidence="7">
    <location>
        <begin position="20"/>
        <end position="43"/>
    </location>
</feature>
<dbReference type="InterPro" id="IPR020846">
    <property type="entry name" value="MFS_dom"/>
</dbReference>
<feature type="domain" description="Major facilitator superfamily (MFS) profile" evidence="8">
    <location>
        <begin position="224"/>
        <end position="412"/>
    </location>
</feature>
<feature type="transmembrane region" description="Helical" evidence="7">
    <location>
        <begin position="82"/>
        <end position="101"/>
    </location>
</feature>
<feature type="transmembrane region" description="Helical" evidence="7">
    <location>
        <begin position="315"/>
        <end position="337"/>
    </location>
</feature>
<feature type="transmembrane region" description="Helical" evidence="7">
    <location>
        <begin position="263"/>
        <end position="279"/>
    </location>
</feature>
<dbReference type="AlphaFoldDB" id="A0A1H3EVU3"/>
<feature type="transmembrane region" description="Helical" evidence="7">
    <location>
        <begin position="223"/>
        <end position="243"/>
    </location>
</feature>
<keyword evidence="10" id="KW-1185">Reference proteome</keyword>
<sequence>MDHNSAGQGRGPLAYRGYRALWLIGLGRNFGTWMHNMAAAAALATLSPSPLVNSLLYATTMVPIFFFSFPAGLFADRFGRGFILFWSSAVSILAAAGFLALDLTGGLTVGWLLGLTFAINTSWAVTYPAWNAEVSAALPRELVKDGASLNSLSYNLARTMGPAIAGFVYSGFGGAPVYLLNALSFVGLLAYFFGHRSTDRSAGATLTVPDAFRQTIALVRESVLFRAVLIRGFLYFFVGQTIWSMLPVYVMRERGLSESQMGFASASAGVGAIAMALLYPRLRRRYEDNWILLGAGVITAACTAVLPALTTVPQMAVPLAVYGAVYAVAVTINNGLIQVHVPIDMRARAVGLYVVVLYGVQSAGSVVAGWLAGLWGYGWAFGGLGAALLCCSVLGVLRWPVTEPQVTHQVRS</sequence>
<gene>
    <name evidence="9" type="ORF">SAMN05421504_1031003</name>
</gene>
<dbReference type="InterPro" id="IPR010290">
    <property type="entry name" value="TM_effector"/>
</dbReference>
<keyword evidence="5 7" id="KW-1133">Transmembrane helix</keyword>
<evidence type="ECO:0000256" key="7">
    <source>
        <dbReference type="SAM" id="Phobius"/>
    </source>
</evidence>
<dbReference type="Proteomes" id="UP000199515">
    <property type="component" value="Unassembled WGS sequence"/>
</dbReference>
<evidence type="ECO:0000256" key="1">
    <source>
        <dbReference type="ARBA" id="ARBA00004651"/>
    </source>
</evidence>
<feature type="transmembrane region" description="Helical" evidence="7">
    <location>
        <begin position="55"/>
        <end position="75"/>
    </location>
</feature>
<dbReference type="EMBL" id="FNON01000003">
    <property type="protein sequence ID" value="SDX82892.1"/>
    <property type="molecule type" value="Genomic_DNA"/>
</dbReference>
<accession>A0A1H3EVU3</accession>
<evidence type="ECO:0000259" key="8">
    <source>
        <dbReference type="PROSITE" id="PS50850"/>
    </source>
</evidence>
<comment type="subcellular location">
    <subcellularLocation>
        <location evidence="1">Cell membrane</location>
        <topology evidence="1">Multi-pass membrane protein</topology>
    </subcellularLocation>
</comment>
<feature type="transmembrane region" description="Helical" evidence="7">
    <location>
        <begin position="349"/>
        <end position="371"/>
    </location>
</feature>
<keyword evidence="2" id="KW-0813">Transport</keyword>
<feature type="transmembrane region" description="Helical" evidence="7">
    <location>
        <begin position="175"/>
        <end position="193"/>
    </location>
</feature>
<dbReference type="GO" id="GO:0022857">
    <property type="term" value="F:transmembrane transporter activity"/>
    <property type="evidence" value="ECO:0007669"/>
    <property type="project" value="InterPro"/>
</dbReference>
<feature type="transmembrane region" description="Helical" evidence="7">
    <location>
        <begin position="377"/>
        <end position="397"/>
    </location>
</feature>
<proteinExistence type="predicted"/>
<dbReference type="InterPro" id="IPR036259">
    <property type="entry name" value="MFS_trans_sf"/>
</dbReference>
<keyword evidence="3" id="KW-1003">Cell membrane</keyword>
<evidence type="ECO:0000256" key="3">
    <source>
        <dbReference type="ARBA" id="ARBA00022475"/>
    </source>
</evidence>
<organism evidence="9 10">
    <name type="scientific">Amycolatopsis xylanica</name>
    <dbReference type="NCBI Taxonomy" id="589385"/>
    <lineage>
        <taxon>Bacteria</taxon>
        <taxon>Bacillati</taxon>
        <taxon>Actinomycetota</taxon>
        <taxon>Actinomycetes</taxon>
        <taxon>Pseudonocardiales</taxon>
        <taxon>Pseudonocardiaceae</taxon>
        <taxon>Amycolatopsis</taxon>
    </lineage>
</organism>
<dbReference type="STRING" id="589385.SAMN05421504_1031003"/>
<protein>
    <submittedName>
        <fullName evidence="9">Transmembrane secretion effector</fullName>
    </submittedName>
</protein>
<evidence type="ECO:0000256" key="4">
    <source>
        <dbReference type="ARBA" id="ARBA00022692"/>
    </source>
</evidence>
<keyword evidence="4 7" id="KW-0812">Transmembrane</keyword>
<evidence type="ECO:0000313" key="10">
    <source>
        <dbReference type="Proteomes" id="UP000199515"/>
    </source>
</evidence>